<dbReference type="InterPro" id="IPR036927">
    <property type="entry name" value="Cyt_c_oxase-like_su1_sf"/>
</dbReference>
<accession>A0A2M9Y458</accession>
<protein>
    <submittedName>
        <fullName evidence="2">Uncharacterized protein</fullName>
    </submittedName>
</protein>
<keyword evidence="1" id="KW-0472">Membrane</keyword>
<proteinExistence type="predicted"/>
<feature type="transmembrane region" description="Helical" evidence="1">
    <location>
        <begin position="7"/>
        <end position="25"/>
    </location>
</feature>
<feature type="transmembrane region" description="Helical" evidence="1">
    <location>
        <begin position="106"/>
        <end position="128"/>
    </location>
</feature>
<feature type="transmembrane region" description="Helical" evidence="1">
    <location>
        <begin position="75"/>
        <end position="94"/>
    </location>
</feature>
<dbReference type="Proteomes" id="UP000297891">
    <property type="component" value="Unassembled WGS sequence"/>
</dbReference>
<keyword evidence="1" id="KW-0812">Transmembrane</keyword>
<feature type="transmembrane region" description="Helical" evidence="1">
    <location>
        <begin position="40"/>
        <end position="63"/>
    </location>
</feature>
<dbReference type="RefSeq" id="WP_100789656.1">
    <property type="nucleotide sequence ID" value="NZ_NPDQ01000002.1"/>
</dbReference>
<dbReference type="Gene3D" id="1.20.210.10">
    <property type="entry name" value="Cytochrome c oxidase-like, subunit I domain"/>
    <property type="match status" value="1"/>
</dbReference>
<keyword evidence="1" id="KW-1133">Transmembrane helix</keyword>
<evidence type="ECO:0000313" key="2">
    <source>
        <dbReference type="EMBL" id="TGK96475.1"/>
    </source>
</evidence>
<evidence type="ECO:0000313" key="3">
    <source>
        <dbReference type="Proteomes" id="UP000297891"/>
    </source>
</evidence>
<dbReference type="OrthoDB" id="340241at2"/>
<name>A0A2M9Y458_9LEPT</name>
<comment type="caution">
    <text evidence="2">The sequence shown here is derived from an EMBL/GenBank/DDBJ whole genome shotgun (WGS) entry which is preliminary data.</text>
</comment>
<evidence type="ECO:0000256" key="1">
    <source>
        <dbReference type="SAM" id="Phobius"/>
    </source>
</evidence>
<gene>
    <name evidence="2" type="ORF">EHQ30_07685</name>
</gene>
<keyword evidence="3" id="KW-1185">Reference proteome</keyword>
<reference evidence="2" key="1">
    <citation type="journal article" date="2019" name="PLoS Negl. Trop. Dis.">
        <title>Revisiting the worldwide diversity of Leptospira species in the environment.</title>
        <authorList>
            <person name="Vincent A.T."/>
            <person name="Schiettekatte O."/>
            <person name="Bourhy P."/>
            <person name="Veyrier F.J."/>
            <person name="Picardeau M."/>
        </authorList>
    </citation>
    <scope>NUCLEOTIDE SEQUENCE [LARGE SCALE GENOMIC DNA]</scope>
    <source>
        <strain evidence="2">201800277</strain>
    </source>
</reference>
<dbReference type="AlphaFoldDB" id="A0A2M9Y458"/>
<sequence length="137" mass="16087">MPKISRYFIKTGLVYLLSGVVIYAFSEFSSIQWEIHLMPVYWHMIALGWITQIIIGVSLWMYPKGKNNSPKTGSKLAWMAYFSLNLGLFFRIFSEPFIYQNREISLLPYLISIFLQFAGILCYVLEIWPRLDSQTKK</sequence>
<organism evidence="2 3">
    <name type="scientific">Leptospira brenneri</name>
    <dbReference type="NCBI Taxonomy" id="2023182"/>
    <lineage>
        <taxon>Bacteria</taxon>
        <taxon>Pseudomonadati</taxon>
        <taxon>Spirochaetota</taxon>
        <taxon>Spirochaetia</taxon>
        <taxon>Leptospirales</taxon>
        <taxon>Leptospiraceae</taxon>
        <taxon>Leptospira</taxon>
    </lineage>
</organism>
<dbReference type="EMBL" id="RQFP01000001">
    <property type="protein sequence ID" value="TGK96475.1"/>
    <property type="molecule type" value="Genomic_DNA"/>
</dbReference>